<gene>
    <name evidence="1" type="ORF">VSDG_08842</name>
</gene>
<comment type="caution">
    <text evidence="1">The sequence shown here is derived from an EMBL/GenBank/DDBJ whole genome shotgun (WGS) entry which is preliminary data.</text>
</comment>
<dbReference type="EMBL" id="LJZO01000060">
    <property type="protein sequence ID" value="ROV89155.1"/>
    <property type="molecule type" value="Genomic_DNA"/>
</dbReference>
<proteinExistence type="predicted"/>
<evidence type="ECO:0000313" key="1">
    <source>
        <dbReference type="EMBL" id="ROV89155.1"/>
    </source>
</evidence>
<sequence length="268" mass="29793">MADMTLSEDMKKFIDSNPNADVAKAKARDAAARSIMFSTRLNDGLFDLYEQGICKVIQKRYVHRPAQQGAEAEEQSVLITVLNGPATSARTQRCSICKRKVTEFPRHNAERHVQDPVKAFFCPVNGCDKVLYRPESSPIDDHMAAHCKYPNAHRPGSRAYDIVNSTKKTVLGKLTFNTLHDLAGKDRNKLSALAARKDALLPKLPANLGERLTIQELTIPGGLIDDTKPNLNQMANAALVKHIICLREAIQEWEDGCAEAERFLAIED</sequence>
<evidence type="ECO:0000313" key="2">
    <source>
        <dbReference type="Proteomes" id="UP000284375"/>
    </source>
</evidence>
<accession>A0A423VDW2</accession>
<protein>
    <recommendedName>
        <fullName evidence="3">C2H2-type domain-containing protein</fullName>
    </recommendedName>
</protein>
<name>A0A423VDW2_CYTCH</name>
<dbReference type="AlphaFoldDB" id="A0A423VDW2"/>
<organism evidence="1 2">
    <name type="scientific">Cytospora chrysosperma</name>
    <name type="common">Cytospora canker fungus</name>
    <name type="synonym">Sphaeria chrysosperma</name>
    <dbReference type="NCBI Taxonomy" id="252740"/>
    <lineage>
        <taxon>Eukaryota</taxon>
        <taxon>Fungi</taxon>
        <taxon>Dikarya</taxon>
        <taxon>Ascomycota</taxon>
        <taxon>Pezizomycotina</taxon>
        <taxon>Sordariomycetes</taxon>
        <taxon>Sordariomycetidae</taxon>
        <taxon>Diaporthales</taxon>
        <taxon>Cytosporaceae</taxon>
        <taxon>Cytospora</taxon>
    </lineage>
</organism>
<keyword evidence="2" id="KW-1185">Reference proteome</keyword>
<dbReference type="OrthoDB" id="10499791at2759"/>
<evidence type="ECO:0008006" key="3">
    <source>
        <dbReference type="Google" id="ProtNLM"/>
    </source>
</evidence>
<reference evidence="1 2" key="1">
    <citation type="submission" date="2015-09" db="EMBL/GenBank/DDBJ databases">
        <title>Host preference determinants of Valsa canker pathogens revealed by comparative genomics.</title>
        <authorList>
            <person name="Yin Z."/>
            <person name="Huang L."/>
        </authorList>
    </citation>
    <scope>NUCLEOTIDE SEQUENCE [LARGE SCALE GENOMIC DNA]</scope>
    <source>
        <strain evidence="1 2">YSFL</strain>
    </source>
</reference>
<dbReference type="Proteomes" id="UP000284375">
    <property type="component" value="Unassembled WGS sequence"/>
</dbReference>